<evidence type="ECO:0000313" key="8">
    <source>
        <dbReference type="RefSeq" id="XP_013792311.2"/>
    </source>
</evidence>
<dbReference type="PANTHER" id="PTHR10623">
    <property type="entry name" value="MICROTUBULE-ASSOCIATED PROTEIN RP/EB FAMILY MEMBER"/>
    <property type="match status" value="1"/>
</dbReference>
<dbReference type="Proteomes" id="UP000694941">
    <property type="component" value="Unplaced"/>
</dbReference>
<keyword evidence="7" id="KW-1185">Reference proteome</keyword>
<gene>
    <name evidence="8" type="primary">LOC106476190</name>
</gene>
<dbReference type="PROSITE" id="PS51230">
    <property type="entry name" value="EB1_C"/>
    <property type="match status" value="1"/>
</dbReference>
<sequence length="99" mass="11258">MSPNKMSGSGDLNRVDDLCQQVSELKLTVDGLERERDFYYGKLRDIEVICQEEEQSNEKSPLVDKILDVLYATEEGFAVPDDALEDGVIIPQNNEDEEY</sequence>
<dbReference type="InterPro" id="IPR027328">
    <property type="entry name" value="MAPRE"/>
</dbReference>
<keyword evidence="4" id="KW-0206">Cytoskeleton</keyword>
<evidence type="ECO:0000313" key="7">
    <source>
        <dbReference type="Proteomes" id="UP000694941"/>
    </source>
</evidence>
<evidence type="ECO:0000256" key="4">
    <source>
        <dbReference type="ARBA" id="ARBA00023212"/>
    </source>
</evidence>
<dbReference type="Gene3D" id="1.20.5.1430">
    <property type="match status" value="1"/>
</dbReference>
<evidence type="ECO:0000256" key="1">
    <source>
        <dbReference type="ARBA" id="ARBA00004245"/>
    </source>
</evidence>
<evidence type="ECO:0000256" key="5">
    <source>
        <dbReference type="PROSITE-ProRule" id="PRU00576"/>
    </source>
</evidence>
<keyword evidence="2" id="KW-0963">Cytoplasm</keyword>
<protein>
    <submittedName>
        <fullName evidence="8">Microtubule-associated protein RP/EB family member 3-like</fullName>
    </submittedName>
</protein>
<name>A0ABM1C0X9_LIMPO</name>
<reference evidence="8" key="1">
    <citation type="submission" date="2025-08" db="UniProtKB">
        <authorList>
            <consortium name="RefSeq"/>
        </authorList>
    </citation>
    <scope>IDENTIFICATION</scope>
    <source>
        <tissue evidence="8">Muscle</tissue>
    </source>
</reference>
<proteinExistence type="predicted"/>
<evidence type="ECO:0000256" key="2">
    <source>
        <dbReference type="ARBA" id="ARBA00022490"/>
    </source>
</evidence>
<evidence type="ECO:0000256" key="3">
    <source>
        <dbReference type="ARBA" id="ARBA00022701"/>
    </source>
</evidence>
<dbReference type="InterPro" id="IPR036133">
    <property type="entry name" value="EB1_C_sf"/>
</dbReference>
<keyword evidence="3 5" id="KW-0493">Microtubule</keyword>
<dbReference type="GeneID" id="106476190"/>
<dbReference type="SUPFAM" id="SSF140612">
    <property type="entry name" value="EB1 dimerisation domain-like"/>
    <property type="match status" value="1"/>
</dbReference>
<comment type="subcellular location">
    <subcellularLocation>
        <location evidence="1">Cytoplasm</location>
        <location evidence="1">Cytoskeleton</location>
    </subcellularLocation>
</comment>
<organism evidence="7 8">
    <name type="scientific">Limulus polyphemus</name>
    <name type="common">Atlantic horseshoe crab</name>
    <dbReference type="NCBI Taxonomy" id="6850"/>
    <lineage>
        <taxon>Eukaryota</taxon>
        <taxon>Metazoa</taxon>
        <taxon>Ecdysozoa</taxon>
        <taxon>Arthropoda</taxon>
        <taxon>Chelicerata</taxon>
        <taxon>Merostomata</taxon>
        <taxon>Xiphosura</taxon>
        <taxon>Limulidae</taxon>
        <taxon>Limulus</taxon>
    </lineage>
</organism>
<accession>A0ABM1C0X9</accession>
<feature type="domain" description="EB1 C-terminal" evidence="6">
    <location>
        <begin position="7"/>
        <end position="79"/>
    </location>
</feature>
<dbReference type="RefSeq" id="XP_013792311.2">
    <property type="nucleotide sequence ID" value="XM_013936857.2"/>
</dbReference>
<evidence type="ECO:0000259" key="6">
    <source>
        <dbReference type="PROSITE" id="PS51230"/>
    </source>
</evidence>
<dbReference type="Pfam" id="PF03271">
    <property type="entry name" value="EB1"/>
    <property type="match status" value="1"/>
</dbReference>
<dbReference type="InterPro" id="IPR004953">
    <property type="entry name" value="EB1_C"/>
</dbReference>